<name>A0A9K3PB38_9STRA</name>
<evidence type="ECO:0000313" key="3">
    <source>
        <dbReference type="Proteomes" id="UP000693970"/>
    </source>
</evidence>
<dbReference type="Pfam" id="PF02996">
    <property type="entry name" value="Prefoldin"/>
    <property type="match status" value="1"/>
</dbReference>
<sequence length="172" mass="19611">MMNDDQDSVFNKDLLQQQLSNYAGLVENVLKPQLLIAEQAANRIRQEIRDYQELGQLLQQLNMTDTTATSTTTTMVDLGYQTIFCQASKSSGRMLLVHVGMGFHVELTISEAQAFVLKRIQYLQNTRLHPQQRNMDEIQEHITSATDLLLQLQQEITRNSQRNDNTTNGLGQ</sequence>
<dbReference type="EMBL" id="JAGRRH010000026">
    <property type="protein sequence ID" value="KAG7340933.1"/>
    <property type="molecule type" value="Genomic_DNA"/>
</dbReference>
<dbReference type="EMBL" id="JAGRRH010000006">
    <property type="protein sequence ID" value="KAG7367805.1"/>
    <property type="molecule type" value="Genomic_DNA"/>
</dbReference>
<reference evidence="1" key="1">
    <citation type="journal article" date="2021" name="Sci. Rep.">
        <title>Diploid genomic architecture of Nitzschia inconspicua, an elite biomass production diatom.</title>
        <authorList>
            <person name="Oliver A."/>
            <person name="Podell S."/>
            <person name="Pinowska A."/>
            <person name="Traller J.C."/>
            <person name="Smith S.R."/>
            <person name="McClure R."/>
            <person name="Beliaev A."/>
            <person name="Bohutskyi P."/>
            <person name="Hill E.A."/>
            <person name="Rabines A."/>
            <person name="Zheng H."/>
            <person name="Allen L.Z."/>
            <person name="Kuo A."/>
            <person name="Grigoriev I.V."/>
            <person name="Allen A.E."/>
            <person name="Hazlebeck D."/>
            <person name="Allen E.E."/>
        </authorList>
    </citation>
    <scope>NUCLEOTIDE SEQUENCE</scope>
    <source>
        <strain evidence="1">Hildebrandi</strain>
    </source>
</reference>
<dbReference type="InterPro" id="IPR004127">
    <property type="entry name" value="Prefoldin_subunit_alpha"/>
</dbReference>
<keyword evidence="3" id="KW-1185">Reference proteome</keyword>
<evidence type="ECO:0000313" key="1">
    <source>
        <dbReference type="EMBL" id="KAG7340933.1"/>
    </source>
</evidence>
<reference evidence="1" key="2">
    <citation type="submission" date="2021-04" db="EMBL/GenBank/DDBJ databases">
        <authorList>
            <person name="Podell S."/>
        </authorList>
    </citation>
    <scope>NUCLEOTIDE SEQUENCE</scope>
    <source>
        <strain evidence="1">Hildebrandi</strain>
    </source>
</reference>
<dbReference type="OrthoDB" id="47844at2759"/>
<dbReference type="Proteomes" id="UP000693970">
    <property type="component" value="Unassembled WGS sequence"/>
</dbReference>
<gene>
    <name evidence="1" type="ORF">IV203_022884</name>
    <name evidence="2" type="ORF">IV203_030548</name>
</gene>
<comment type="caution">
    <text evidence="1">The sequence shown here is derived from an EMBL/GenBank/DDBJ whole genome shotgun (WGS) entry which is preliminary data.</text>
</comment>
<proteinExistence type="predicted"/>
<accession>A0A9K3PB38</accession>
<organism evidence="1 3">
    <name type="scientific">Nitzschia inconspicua</name>
    <dbReference type="NCBI Taxonomy" id="303405"/>
    <lineage>
        <taxon>Eukaryota</taxon>
        <taxon>Sar</taxon>
        <taxon>Stramenopiles</taxon>
        <taxon>Ochrophyta</taxon>
        <taxon>Bacillariophyta</taxon>
        <taxon>Bacillariophyceae</taxon>
        <taxon>Bacillariophycidae</taxon>
        <taxon>Bacillariales</taxon>
        <taxon>Bacillariaceae</taxon>
        <taxon>Nitzschia</taxon>
    </lineage>
</organism>
<evidence type="ECO:0000313" key="2">
    <source>
        <dbReference type="EMBL" id="KAG7367805.1"/>
    </source>
</evidence>
<protein>
    <submittedName>
        <fullName evidence="1">Prefoldin subunit domain containing protein</fullName>
    </submittedName>
</protein>
<dbReference type="AlphaFoldDB" id="A0A9K3PB38"/>